<dbReference type="InterPro" id="IPR008972">
    <property type="entry name" value="Cupredoxin"/>
</dbReference>
<dbReference type="Gene3D" id="2.60.40.420">
    <property type="entry name" value="Cupredoxins - blue copper proteins"/>
    <property type="match status" value="3"/>
</dbReference>
<dbReference type="CDD" id="cd13870">
    <property type="entry name" value="CuRO_2_CopA_like_1"/>
    <property type="match status" value="1"/>
</dbReference>
<dbReference type="OrthoDB" id="345021at2"/>
<keyword evidence="2" id="KW-0560">Oxidoreductase</keyword>
<reference evidence="8 9" key="1">
    <citation type="submission" date="2017-02" db="EMBL/GenBank/DDBJ databases">
        <title>The new phylogeny of genus Mycobacterium.</title>
        <authorList>
            <person name="Tortoli E."/>
            <person name="Trovato A."/>
            <person name="Cirillo D.M."/>
        </authorList>
    </citation>
    <scope>NUCLEOTIDE SEQUENCE [LARGE SCALE GENOMIC DNA]</scope>
    <source>
        <strain evidence="8 9">DSM 45057</strain>
    </source>
</reference>
<keyword evidence="9" id="KW-1185">Reference proteome</keyword>
<evidence type="ECO:0000259" key="7">
    <source>
        <dbReference type="Pfam" id="PF07732"/>
    </source>
</evidence>
<dbReference type="AlphaFoldDB" id="A0A1X0A3T1"/>
<evidence type="ECO:0000256" key="3">
    <source>
        <dbReference type="ARBA" id="ARBA00023008"/>
    </source>
</evidence>
<dbReference type="Pfam" id="PF00394">
    <property type="entry name" value="Cu-oxidase"/>
    <property type="match status" value="1"/>
</dbReference>
<dbReference type="Pfam" id="PF07732">
    <property type="entry name" value="Cu-oxidase_3"/>
    <property type="match status" value="1"/>
</dbReference>
<feature type="domain" description="Plastocyanin-like" evidence="5">
    <location>
        <begin position="258"/>
        <end position="397"/>
    </location>
</feature>
<keyword evidence="3" id="KW-0186">Copper</keyword>
<dbReference type="PANTHER" id="PTHR11709">
    <property type="entry name" value="MULTI-COPPER OXIDASE"/>
    <property type="match status" value="1"/>
</dbReference>
<evidence type="ECO:0000313" key="8">
    <source>
        <dbReference type="EMBL" id="ORA24737.1"/>
    </source>
</evidence>
<dbReference type="InterPro" id="IPR045087">
    <property type="entry name" value="Cu-oxidase_fam"/>
</dbReference>
<dbReference type="InterPro" id="IPR001117">
    <property type="entry name" value="Cu-oxidase_2nd"/>
</dbReference>
<sequence length="554" mass="58524">MPVLPTSGNPFGGVQLSRRGFIGAGIAGGFALAACSRNKTPSPAARMAAAIDAAEEARPHSGRTVTAHLTPQQAVVDLGGPIVHTLAYGDAIPGPLIRATVGDELVVSVSNRLDHPTSVHWHGIALRNDMDGAEPATPNIGAGQDFTYRFSVPDAGTYWAHPHTGLDADMGLYLPVIVDDPTEQGHYDAEWIVILDDWTDGVGKSPQQWYDELTSPNKPTTESMPPTSTTSTSTSTPTSTSTSASPTSTSTSATSTSTSTSTSASPTSTTGMPGMPGMPGGVGTSDLLGGDAGDIAYPYYLVNGRIPAAPTTFNAKPGQRIRIRFINSGSDTAFRVALAGHTMTVTHTDGYPVIPTPVDALLIGMAERYDVVVTAGDGVFPLVAAAEGKNAVARALLSTGSGSAPDPQFRPNELNKRVGTVETFIAATSVNLGRPEPNLDLPVVLGGTMAKYDWTINGEPYSSTKPLHIREGQRPTLTFDNTTMMWHPIHLHGHTYQVIKSDGTLGPRKDTVIVLPKQKVQVVLLADNPGTWVMHCHNTYHQDAGMMTRLDYTL</sequence>
<dbReference type="InterPro" id="IPR011707">
    <property type="entry name" value="Cu-oxidase-like_N"/>
</dbReference>
<dbReference type="InterPro" id="IPR034279">
    <property type="entry name" value="CuRO_3_CopA"/>
</dbReference>
<dbReference type="InterPro" id="IPR006311">
    <property type="entry name" value="TAT_signal"/>
</dbReference>
<dbReference type="InterPro" id="IPR011706">
    <property type="entry name" value="Cu-oxidase_C"/>
</dbReference>
<gene>
    <name evidence="8" type="ORF">BST12_04535</name>
</gene>
<dbReference type="GO" id="GO:0005507">
    <property type="term" value="F:copper ion binding"/>
    <property type="evidence" value="ECO:0007669"/>
    <property type="project" value="InterPro"/>
</dbReference>
<dbReference type="RefSeq" id="WP_083111805.1">
    <property type="nucleotide sequence ID" value="NZ_JACKTS010000034.1"/>
</dbReference>
<dbReference type="PANTHER" id="PTHR11709:SF394">
    <property type="entry name" value="FI03373P-RELATED"/>
    <property type="match status" value="1"/>
</dbReference>
<dbReference type="PROSITE" id="PS00080">
    <property type="entry name" value="MULTICOPPER_OXIDASE2"/>
    <property type="match status" value="1"/>
</dbReference>
<feature type="domain" description="Plastocyanin-like" evidence="7">
    <location>
        <begin position="82"/>
        <end position="182"/>
    </location>
</feature>
<comment type="caution">
    <text evidence="8">The sequence shown here is derived from an EMBL/GenBank/DDBJ whole genome shotgun (WGS) entry which is preliminary data.</text>
</comment>
<evidence type="ECO:0000256" key="1">
    <source>
        <dbReference type="ARBA" id="ARBA00022723"/>
    </source>
</evidence>
<organism evidence="8 9">
    <name type="scientific">Mycobacterium angelicum</name>
    <dbReference type="NCBI Taxonomy" id="470074"/>
    <lineage>
        <taxon>Bacteria</taxon>
        <taxon>Bacillati</taxon>
        <taxon>Actinomycetota</taxon>
        <taxon>Actinomycetes</taxon>
        <taxon>Mycobacteriales</taxon>
        <taxon>Mycobacteriaceae</taxon>
        <taxon>Mycobacterium</taxon>
    </lineage>
</organism>
<evidence type="ECO:0000259" key="6">
    <source>
        <dbReference type="Pfam" id="PF07731"/>
    </source>
</evidence>
<protein>
    <submittedName>
        <fullName evidence="8">Oxidase</fullName>
    </submittedName>
</protein>
<evidence type="ECO:0000256" key="4">
    <source>
        <dbReference type="SAM" id="MobiDB-lite"/>
    </source>
</evidence>
<dbReference type="Pfam" id="PF07731">
    <property type="entry name" value="Cu-oxidase_2"/>
    <property type="match status" value="1"/>
</dbReference>
<evidence type="ECO:0000259" key="5">
    <source>
        <dbReference type="Pfam" id="PF00394"/>
    </source>
</evidence>
<dbReference type="InterPro" id="IPR002355">
    <property type="entry name" value="Cu_oxidase_Cu_BS"/>
</dbReference>
<proteinExistence type="predicted"/>
<feature type="domain" description="Plastocyanin-like" evidence="6">
    <location>
        <begin position="443"/>
        <end position="550"/>
    </location>
</feature>
<name>A0A1X0A3T1_MYCAN</name>
<keyword evidence="1" id="KW-0479">Metal-binding</keyword>
<dbReference type="GO" id="GO:0016491">
    <property type="term" value="F:oxidoreductase activity"/>
    <property type="evidence" value="ECO:0007669"/>
    <property type="project" value="UniProtKB-KW"/>
</dbReference>
<evidence type="ECO:0000256" key="2">
    <source>
        <dbReference type="ARBA" id="ARBA00023002"/>
    </source>
</evidence>
<dbReference type="PROSITE" id="PS51318">
    <property type="entry name" value="TAT"/>
    <property type="match status" value="1"/>
</dbReference>
<dbReference type="SUPFAM" id="SSF49503">
    <property type="entry name" value="Cupredoxins"/>
    <property type="match status" value="3"/>
</dbReference>
<feature type="region of interest" description="Disordered" evidence="4">
    <location>
        <begin position="206"/>
        <end position="286"/>
    </location>
</feature>
<dbReference type="EMBL" id="MVHE01000004">
    <property type="protein sequence ID" value="ORA24737.1"/>
    <property type="molecule type" value="Genomic_DNA"/>
</dbReference>
<dbReference type="PROSITE" id="PS00079">
    <property type="entry name" value="MULTICOPPER_OXIDASE1"/>
    <property type="match status" value="1"/>
</dbReference>
<dbReference type="InterPro" id="IPR033138">
    <property type="entry name" value="Cu_oxidase_CS"/>
</dbReference>
<feature type="compositionally biased region" description="Low complexity" evidence="4">
    <location>
        <begin position="219"/>
        <end position="275"/>
    </location>
</feature>
<dbReference type="CDD" id="cd13896">
    <property type="entry name" value="CuRO_3_CopA"/>
    <property type="match status" value="1"/>
</dbReference>
<evidence type="ECO:0000313" key="9">
    <source>
        <dbReference type="Proteomes" id="UP000192284"/>
    </source>
</evidence>
<dbReference type="Proteomes" id="UP000192284">
    <property type="component" value="Unassembled WGS sequence"/>
</dbReference>
<accession>A0A1X0A3T1</accession>